<feature type="region of interest" description="Disordered" evidence="1">
    <location>
        <begin position="104"/>
        <end position="123"/>
    </location>
</feature>
<dbReference type="GeneID" id="85394515"/>
<evidence type="ECO:0000256" key="1">
    <source>
        <dbReference type="SAM" id="MobiDB-lite"/>
    </source>
</evidence>
<dbReference type="RefSeq" id="XP_060363062.1">
    <property type="nucleotide sequence ID" value="XM_060510616.1"/>
</dbReference>
<gene>
    <name evidence="2" type="ORF">BDZ83DRAFT_653445</name>
</gene>
<dbReference type="AlphaFoldDB" id="A0AAD8UHM5"/>
<sequence>MTSFCYSCSTHHGPAVLELLITAYDGGPRARYASTVTYRFETGSVSPGDELWIGAPVLSLTVLDNVWLHLRLVTAQWGRRSRILIDDSSSSPWLRKPLETSSNHFGHAMPVASSQPNVKTRESMEVQGTPDQCCAYPPFHPGGHACRGQASRNQREPSLA</sequence>
<evidence type="ECO:0000313" key="2">
    <source>
        <dbReference type="EMBL" id="KAK1723007.1"/>
    </source>
</evidence>
<organism evidence="2 3">
    <name type="scientific">Glomerella acutata</name>
    <name type="common">Colletotrichum acutatum</name>
    <dbReference type="NCBI Taxonomy" id="27357"/>
    <lineage>
        <taxon>Eukaryota</taxon>
        <taxon>Fungi</taxon>
        <taxon>Dikarya</taxon>
        <taxon>Ascomycota</taxon>
        <taxon>Pezizomycotina</taxon>
        <taxon>Sordariomycetes</taxon>
        <taxon>Hypocreomycetidae</taxon>
        <taxon>Glomerellales</taxon>
        <taxon>Glomerellaceae</taxon>
        <taxon>Colletotrichum</taxon>
        <taxon>Colletotrichum acutatum species complex</taxon>
    </lineage>
</organism>
<protein>
    <submittedName>
        <fullName evidence="2">Uncharacterized protein</fullName>
    </submittedName>
</protein>
<name>A0AAD8UHM5_GLOAC</name>
<comment type="caution">
    <text evidence="2">The sequence shown here is derived from an EMBL/GenBank/DDBJ whole genome shotgun (WGS) entry which is preliminary data.</text>
</comment>
<reference evidence="2" key="1">
    <citation type="submission" date="2021-12" db="EMBL/GenBank/DDBJ databases">
        <title>Comparative genomics, transcriptomics and evolutionary studies reveal genomic signatures of adaptation to plant cell wall in hemibiotrophic fungi.</title>
        <authorList>
            <consortium name="DOE Joint Genome Institute"/>
            <person name="Baroncelli R."/>
            <person name="Diaz J.F."/>
            <person name="Benocci T."/>
            <person name="Peng M."/>
            <person name="Battaglia E."/>
            <person name="Haridas S."/>
            <person name="Andreopoulos W."/>
            <person name="Labutti K."/>
            <person name="Pangilinan J."/>
            <person name="Floch G.L."/>
            <person name="Makela M.R."/>
            <person name="Henrissat B."/>
            <person name="Grigoriev I.V."/>
            <person name="Crouch J.A."/>
            <person name="De Vries R.P."/>
            <person name="Sukno S.A."/>
            <person name="Thon M.R."/>
        </authorList>
    </citation>
    <scope>NUCLEOTIDE SEQUENCE</scope>
    <source>
        <strain evidence="2">CBS 112980</strain>
    </source>
</reference>
<proteinExistence type="predicted"/>
<dbReference type="Proteomes" id="UP001244207">
    <property type="component" value="Unassembled WGS sequence"/>
</dbReference>
<accession>A0AAD8UHM5</accession>
<dbReference type="EMBL" id="JAHMHS010000071">
    <property type="protein sequence ID" value="KAK1723007.1"/>
    <property type="molecule type" value="Genomic_DNA"/>
</dbReference>
<keyword evidence="3" id="KW-1185">Reference proteome</keyword>
<evidence type="ECO:0000313" key="3">
    <source>
        <dbReference type="Proteomes" id="UP001244207"/>
    </source>
</evidence>